<protein>
    <submittedName>
        <fullName evidence="4">H+transporting two-sector ATPase C (AC39) subunit</fullName>
    </submittedName>
</protein>
<proteinExistence type="inferred from homology"/>
<dbReference type="KEGG" id="tli:Tlie_0910"/>
<dbReference type="Gene3D" id="1.20.1690.10">
    <property type="entry name" value="V-type ATP synthase subunit C domain"/>
    <property type="match status" value="2"/>
</dbReference>
<dbReference type="PANTHER" id="PTHR38682">
    <property type="entry name" value="V-TYPE ATP SYNTHASE SUBUNIT C"/>
    <property type="match status" value="1"/>
</dbReference>
<comment type="similarity">
    <text evidence="1">Belongs to the V-ATPase V0D/AC39 subunit family.</text>
</comment>
<dbReference type="GO" id="GO:0046961">
    <property type="term" value="F:proton-transporting ATPase activity, rotational mechanism"/>
    <property type="evidence" value="ECO:0007669"/>
    <property type="project" value="InterPro"/>
</dbReference>
<reference evidence="5" key="1">
    <citation type="submission" date="2011-10" db="EMBL/GenBank/DDBJ databases">
        <title>The complete genome of chromosome of Thermovirga lienii DSM 17291.</title>
        <authorList>
            <consortium name="US DOE Joint Genome Institute (JGI-PGF)"/>
            <person name="Lucas S."/>
            <person name="Copeland A."/>
            <person name="Lapidus A."/>
            <person name="Glavina del Rio T."/>
            <person name="Dalin E."/>
            <person name="Tice H."/>
            <person name="Bruce D."/>
            <person name="Goodwin L."/>
            <person name="Pitluck S."/>
            <person name="Peters L."/>
            <person name="Mikhailova N."/>
            <person name="Saunders E."/>
            <person name="Kyrpides N."/>
            <person name="Mavromatis K."/>
            <person name="Ivanova N."/>
            <person name="Last F.I."/>
            <person name="Brettin T."/>
            <person name="Detter J.C."/>
            <person name="Han C."/>
            <person name="Larimer F."/>
            <person name="Land M."/>
            <person name="Hauser L."/>
            <person name="Markowitz V."/>
            <person name="Cheng J.-F."/>
            <person name="Hugenholtz P."/>
            <person name="Woyke T."/>
            <person name="Wu D."/>
            <person name="Spring S."/>
            <person name="Schroeder M."/>
            <person name="Brambilla E.-M."/>
            <person name="Klenk H.-P."/>
            <person name="Eisen J.A."/>
        </authorList>
    </citation>
    <scope>NUCLEOTIDE SEQUENCE [LARGE SCALE GENOMIC DNA]</scope>
    <source>
        <strain evidence="5">ATCC BAA-1197 / DSM 17291 / Cas60314</strain>
    </source>
</reference>
<keyword evidence="3" id="KW-0406">Ion transport</keyword>
<dbReference type="Pfam" id="PF01992">
    <property type="entry name" value="vATP-synt_AC39"/>
    <property type="match status" value="1"/>
</dbReference>
<dbReference type="SUPFAM" id="SSF103486">
    <property type="entry name" value="V-type ATP synthase subunit C"/>
    <property type="match status" value="1"/>
</dbReference>
<dbReference type="HOGENOM" id="CLU_792094_0_0_0"/>
<sequence length="350" mass="40470">MLLKKYEENYGYFNARLRARMEFFLKKEDYERLASGSLGEFETFIMEGQFGKNYREELLKSGYSTGRRIDEALARGVSDNFQKIKTFAVGEPRLLLELLFMRSDLHNGRLLLRALKTKSNATQPPPKWYGFGALPASLFEDLYASRSNKEIIGKLFLDGHRIATSLAKAVIELEQTGNLPQAERRYLSLLLGYALDSIEDIRAENKKIILEYIKRTVDIWNVNVFSRKIRNEGEEAAYTRYFMDTEGLINRNRLLKANKWSELLSGTPWSGVLKKVKDDVSDQFILRSLMREFLFWQVQQRRENLMGIGIAVAYVALQLAEWQNLNTISIGLQLAMPADQILSRLIILER</sequence>
<reference evidence="4 5" key="2">
    <citation type="journal article" date="2012" name="Stand. Genomic Sci.">
        <title>Genome sequence of the moderately thermophilic, amino-acid-degrading and sulfur-reducing bacterium Thermovirga lienii type strain (Cas60314(T)).</title>
        <authorList>
            <person name="Goker M."/>
            <person name="Saunders E."/>
            <person name="Lapidus A."/>
            <person name="Nolan M."/>
            <person name="Lucas S."/>
            <person name="Hammon N."/>
            <person name="Deshpande S."/>
            <person name="Cheng J.F."/>
            <person name="Han C."/>
            <person name="Tapia R."/>
            <person name="Goodwin L.A."/>
            <person name="Pitluck S."/>
            <person name="Liolios K."/>
            <person name="Mavromatis K."/>
            <person name="Pagani I."/>
            <person name="Ivanova N."/>
            <person name="Mikhailova N."/>
            <person name="Pati A."/>
            <person name="Chen A."/>
            <person name="Palaniappan K."/>
            <person name="Land M."/>
            <person name="Chang Y.J."/>
            <person name="Jeffries C.D."/>
            <person name="Brambilla E.M."/>
            <person name="Rohde M."/>
            <person name="Spring S."/>
            <person name="Detter J.C."/>
            <person name="Woyke T."/>
            <person name="Bristow J."/>
            <person name="Eisen J.A."/>
            <person name="Markowitz V."/>
            <person name="Hugenholtz P."/>
            <person name="Kyrpides N.C."/>
            <person name="Klenk H.P."/>
        </authorList>
    </citation>
    <scope>NUCLEOTIDE SEQUENCE [LARGE SCALE GENOMIC DNA]</scope>
    <source>
        <strain evidence="5">ATCC BAA-1197 / DSM 17291 / Cas60314</strain>
    </source>
</reference>
<dbReference type="AlphaFoldDB" id="G7V9U3"/>
<dbReference type="InterPro" id="IPR036079">
    <property type="entry name" value="ATPase_csu/dsu_sf"/>
</dbReference>
<gene>
    <name evidence="4" type="ordered locus">Tlie_0910</name>
</gene>
<evidence type="ECO:0000256" key="2">
    <source>
        <dbReference type="ARBA" id="ARBA00022448"/>
    </source>
</evidence>
<evidence type="ECO:0000313" key="5">
    <source>
        <dbReference type="Proteomes" id="UP000005868"/>
    </source>
</evidence>
<evidence type="ECO:0000256" key="1">
    <source>
        <dbReference type="ARBA" id="ARBA00006709"/>
    </source>
</evidence>
<dbReference type="eggNOG" id="COG1527">
    <property type="taxonomic scope" value="Bacteria"/>
</dbReference>
<dbReference type="InterPro" id="IPR044911">
    <property type="entry name" value="V-type_ATPase_csu/dsu_dom_3"/>
</dbReference>
<dbReference type="InterPro" id="IPR002843">
    <property type="entry name" value="ATPase_V0-cplx_csu/dsu"/>
</dbReference>
<organism evidence="4 5">
    <name type="scientific">Thermovirga lienii (strain ATCC BAA-1197 / DSM 17291 / Cas60314)</name>
    <dbReference type="NCBI Taxonomy" id="580340"/>
    <lineage>
        <taxon>Bacteria</taxon>
        <taxon>Thermotogati</taxon>
        <taxon>Synergistota</taxon>
        <taxon>Synergistia</taxon>
        <taxon>Synergistales</taxon>
        <taxon>Thermovirgaceae</taxon>
        <taxon>Thermovirga</taxon>
    </lineage>
</organism>
<dbReference type="EMBL" id="CP003096">
    <property type="protein sequence ID" value="AER66643.1"/>
    <property type="molecule type" value="Genomic_DNA"/>
</dbReference>
<dbReference type="Gene3D" id="1.10.132.50">
    <property type="entry name" value="ATP synthase (C/AC39) subunit, domain 3"/>
    <property type="match status" value="1"/>
</dbReference>
<keyword evidence="2" id="KW-0813">Transport</keyword>
<dbReference type="Proteomes" id="UP000005868">
    <property type="component" value="Chromosome"/>
</dbReference>
<name>G7V9U3_THELD</name>
<accession>G7V9U3</accession>
<dbReference type="InterPro" id="IPR050873">
    <property type="entry name" value="V-ATPase_V0D/AC39_subunit"/>
</dbReference>
<dbReference type="InterPro" id="IPR035067">
    <property type="entry name" value="V-type_ATPase_csu/dsu"/>
</dbReference>
<evidence type="ECO:0000256" key="3">
    <source>
        <dbReference type="ARBA" id="ARBA00023065"/>
    </source>
</evidence>
<dbReference type="STRING" id="580340.Tlie_0910"/>
<dbReference type="PANTHER" id="PTHR38682:SF1">
    <property type="entry name" value="V-TYPE ATP SYNTHASE SUBUNIT C"/>
    <property type="match status" value="1"/>
</dbReference>
<keyword evidence="5" id="KW-1185">Reference proteome</keyword>
<dbReference type="OrthoDB" id="3324at2"/>
<evidence type="ECO:0000313" key="4">
    <source>
        <dbReference type="EMBL" id="AER66643.1"/>
    </source>
</evidence>